<dbReference type="PANTHER" id="PTHR47117:SF10">
    <property type="entry name" value="KINESIN-LIKE PROTEIN KIF1B"/>
    <property type="match status" value="1"/>
</dbReference>
<dbReference type="SUPFAM" id="SSF49879">
    <property type="entry name" value="SMAD/FHA domain"/>
    <property type="match status" value="1"/>
</dbReference>
<evidence type="ECO:0000256" key="20">
    <source>
        <dbReference type="SAM" id="Coils"/>
    </source>
</evidence>
<evidence type="ECO:0000256" key="15">
    <source>
        <dbReference type="ARBA" id="ARBA00023329"/>
    </source>
</evidence>
<dbReference type="InterPro" id="IPR036961">
    <property type="entry name" value="Kinesin_motor_dom_sf"/>
</dbReference>
<dbReference type="Pfam" id="PF16183">
    <property type="entry name" value="Kinesin_assoc"/>
    <property type="match status" value="1"/>
</dbReference>
<evidence type="ECO:0000256" key="13">
    <source>
        <dbReference type="ARBA" id="ARBA00023212"/>
    </source>
</evidence>
<dbReference type="InterPro" id="IPR019821">
    <property type="entry name" value="Kinesin_motor_CS"/>
</dbReference>
<dbReference type="InterPro" id="IPR022164">
    <property type="entry name" value="Kinesin-like"/>
</dbReference>
<evidence type="ECO:0000259" key="22">
    <source>
        <dbReference type="PROSITE" id="PS50003"/>
    </source>
</evidence>
<organism evidence="24">
    <name type="scientific">Phallusia mammillata</name>
    <dbReference type="NCBI Taxonomy" id="59560"/>
    <lineage>
        <taxon>Eukaryota</taxon>
        <taxon>Metazoa</taxon>
        <taxon>Chordata</taxon>
        <taxon>Tunicata</taxon>
        <taxon>Ascidiacea</taxon>
        <taxon>Phlebobranchia</taxon>
        <taxon>Ascidiidae</taxon>
        <taxon>Phallusia</taxon>
    </lineage>
</organism>
<dbReference type="InterPro" id="IPR001849">
    <property type="entry name" value="PH_domain"/>
</dbReference>
<keyword evidence="14" id="KW-0413">Isomerase</keyword>
<dbReference type="PROSITE" id="PS00411">
    <property type="entry name" value="KINESIN_MOTOR_1"/>
    <property type="match status" value="1"/>
</dbReference>
<keyword evidence="11" id="KW-0472">Membrane</keyword>
<dbReference type="PRINTS" id="PR00380">
    <property type="entry name" value="KINESINHEAVY"/>
</dbReference>
<dbReference type="GO" id="GO:0008017">
    <property type="term" value="F:microtubule binding"/>
    <property type="evidence" value="ECO:0007669"/>
    <property type="project" value="InterPro"/>
</dbReference>
<evidence type="ECO:0000256" key="4">
    <source>
        <dbReference type="ARBA" id="ARBA00022490"/>
    </source>
</evidence>
<evidence type="ECO:0000259" key="23">
    <source>
        <dbReference type="PROSITE" id="PS50067"/>
    </source>
</evidence>
<dbReference type="InterPro" id="IPR011993">
    <property type="entry name" value="PH-like_dom_sf"/>
</dbReference>
<dbReference type="Pfam" id="PF00169">
    <property type="entry name" value="PH"/>
    <property type="match status" value="1"/>
</dbReference>
<reference evidence="24" key="1">
    <citation type="submission" date="2020-04" db="EMBL/GenBank/DDBJ databases">
        <authorList>
            <person name="Neveu A P."/>
        </authorList>
    </citation>
    <scope>NUCLEOTIDE SEQUENCE</scope>
    <source>
        <tissue evidence="24">Whole embryo</tissue>
    </source>
</reference>
<evidence type="ECO:0000256" key="8">
    <source>
        <dbReference type="ARBA" id="ARBA00022840"/>
    </source>
</evidence>
<dbReference type="Gene3D" id="2.60.200.20">
    <property type="match status" value="1"/>
</dbReference>
<keyword evidence="10 20" id="KW-0175">Coiled coil</keyword>
<dbReference type="Gene3D" id="6.10.250.2520">
    <property type="match status" value="1"/>
</dbReference>
<feature type="coiled-coil region" evidence="20">
    <location>
        <begin position="636"/>
        <end position="674"/>
    </location>
</feature>
<sequence length="1833" mass="207825">MSSVKVAVRVRPFNSREKEKKSNCIVQMNGKTTVISNPKQPRENPKSFNFDYSYWSHTNPRDPNFASQHQVYNDLGVEMLQHAFDGYNVCIFAYGQTGAGKSYTMMGKHDSKDQAGIIPQMCEELFTRISESTVNNNLNDGEGTITYSVEVSYMEIYCEQVRDLLNPKNNKNLRVREHPLLGPYVEDLSKLAVQSFCDINNLMDEGNKARTVAATNMNATSSRSHGVFNIVFTQKRKDIDTNLETEKVSKISLVDLAGSERAESTGAKGKRLKEGANINKSLTTLGKVISALAEQDCSGVPVSKTKKKRGEYIPYRDSVLTWLLKENLGGNSKTAMIAAISPADINFDESLSTLRYADRAKQIKCNAVVNEDPNARLIRELKEEVERLRQVLRAEGLAGLINEQTLQQNRNKLNTIDKGINACKANSLNEPTIEGFKNQEKNALERIKESEKIIAELNETWEEKLRKTECIRQQRENALMELGVSLREDGETLGVFSPKRTPHIVNLNEDPLMSECLLYYIKDGITRVGLSSANVPQDIVLSGQHIKDEHCILQCKKSGSNESVVCIIPFEDAQTFVNGREVHEPTELRSGNRIIMGKNHVFRFMNPDQARMQRGHVDVLTIESPTEPVDWSFAQRELLEKQGIDMKQEMERKLQEMEQQYKREKEEADFLLEQQRLEYEHRLEVLQQQVETQTSIPHENHTHLHHEDVVYEDVDWNDRERYLAQWVWNKWVNYQFTSLRDDLWGNAIFLKEANAISVELKKQVIFQFVLLTDTLYSPLPADLMPADCVNRQGHHNRTVVAVKVCDHKNGATHLWSLQKLRQRLELMRKMYDQVCDFTREPGTPVNNQDPFKDRLAWIKVLGRLAGSLTNIPASASENNFLGTRSPTLGALSTHSGPSTPVAVHKSCSMSDLDYESAIYALLSQQDPFYDRTPWFSIVGRGFVYLSNLLAPVPLVHKMAVVSESGEIRGYLRVAVQPILDTKGYRNDEWNNTSIQYTSRRQSATAHIKFDQINLDESDLAPPSDEGSVFNDDINVRVVEGRGDSSAENSVAENLSKEGLQKITADDSGTFEQTDYDTQSLTEQCNFGEVENHLEIGSEFQFRITILDAVGISTKYADIFCQFNFLHRRDEAFSTEPLKNTGKGAPLGFYHVQNFCVKVTPRFIEYIRTQPIVFEIFGHYSHHPLHDDSKDIESLLLSRRPAMMTLAPLSKPVPATSLPDNSILPGRVASHTQCTYDVMVWFEICELEPQGDYTAVTVDHHGDIANNSGVFLLHQGIQRRLAVTIVHEHAPELIWKDVKEVVVGRIRNKQNADECPQSTDNILSLSLLPGHYVYPPIDDRISYGRDTRTFYRFESSWDSSLHNSVHLNRVTPSGEKVYVTLTIYLELDNCATPVVISKDLCLMVCNRDAKLRTPRTFRSLFGGSYRSPDSNRVSGVYELSLRYNDTGVGSPGSRRRRRRVIDTSSTYVRGEENLAGWRPRGDSLILEHQWQLDRFNKVLEVEKTRHILLLQDTLKSETTTTSGRSYEPVGSETVTYDQTRARDEEEESKSRDIVPCKMSSMNTYSNLHSVSMATPVRKSATIACLSRDMMPEPTLSGDELDLTRKCVQLMQYRIPSIFDFQDPVQLSDLHDESGIIADEYNLTSSNTRQNIVQSNSIIFPDDLQDSSSSGRPSVGRLDLHSLLSSDSTPTGSGATTPDYSELSWKTSRYLPTVLEIRVSPVVSRRGYLNLLEPGSTCWMKRWVVVRRPYVFLYNHHKDPVERGMFNLASTVVECSQEQPSPSNFTFAICTQHRGFILQAGNEADMHGWLYAFNPLLAGSISRSKLARKNQQVKT</sequence>
<dbReference type="SUPFAM" id="SSF52540">
    <property type="entry name" value="P-loop containing nucleoside triphosphate hydrolases"/>
    <property type="match status" value="1"/>
</dbReference>
<dbReference type="FunFam" id="2.60.200.20:FF:000001">
    <property type="entry name" value="Kinesin family member 1B"/>
    <property type="match status" value="1"/>
</dbReference>
<feature type="compositionally biased region" description="Basic and acidic residues" evidence="21">
    <location>
        <begin position="1538"/>
        <end position="1550"/>
    </location>
</feature>
<dbReference type="InterPro" id="IPR008984">
    <property type="entry name" value="SMAD_FHA_dom_sf"/>
</dbReference>
<protein>
    <recommendedName>
        <fullName evidence="3">Kinesin-like protein unc-104</fullName>
        <ecNumber evidence="18">5.6.1.3</ecNumber>
    </recommendedName>
</protein>
<evidence type="ECO:0000256" key="21">
    <source>
        <dbReference type="SAM" id="MobiDB-lite"/>
    </source>
</evidence>
<dbReference type="InterPro" id="IPR001752">
    <property type="entry name" value="Kinesin_motor_dom"/>
</dbReference>
<dbReference type="FunFam" id="3.40.850.10:FF:000004">
    <property type="entry name" value="Kinesin-like protein isoform 2"/>
    <property type="match status" value="1"/>
</dbReference>
<dbReference type="EC" id="5.6.1.3" evidence="18"/>
<evidence type="ECO:0000256" key="2">
    <source>
        <dbReference type="ARBA" id="ARBA00004250"/>
    </source>
</evidence>
<feature type="domain" description="Kinesin motor" evidence="23">
    <location>
        <begin position="3"/>
        <end position="363"/>
    </location>
</feature>
<evidence type="ECO:0000256" key="1">
    <source>
        <dbReference type="ARBA" id="ARBA00004245"/>
    </source>
</evidence>
<feature type="region of interest" description="Disordered" evidence="21">
    <location>
        <begin position="1517"/>
        <end position="1550"/>
    </location>
</feature>
<keyword evidence="9" id="KW-0770">Synapse</keyword>
<dbReference type="InterPro" id="IPR032405">
    <property type="entry name" value="Kinesin_assoc"/>
</dbReference>
<evidence type="ECO:0000256" key="3">
    <source>
        <dbReference type="ARBA" id="ARBA00020751"/>
    </source>
</evidence>
<dbReference type="Pfam" id="PF00498">
    <property type="entry name" value="FHA"/>
    <property type="match status" value="1"/>
</dbReference>
<dbReference type="CDD" id="cd01233">
    <property type="entry name" value="PH_KIFIA_KIFIB"/>
    <property type="match status" value="1"/>
</dbReference>
<evidence type="ECO:0000256" key="14">
    <source>
        <dbReference type="ARBA" id="ARBA00023235"/>
    </source>
</evidence>
<feature type="coiled-coil region" evidence="20">
    <location>
        <begin position="433"/>
        <end position="460"/>
    </location>
</feature>
<dbReference type="InterPro" id="IPR027417">
    <property type="entry name" value="P-loop_NTPase"/>
</dbReference>
<keyword evidence="15" id="KW-0968">Cytoplasmic vesicle</keyword>
<evidence type="ECO:0000256" key="10">
    <source>
        <dbReference type="ARBA" id="ARBA00023054"/>
    </source>
</evidence>
<evidence type="ECO:0000256" key="18">
    <source>
        <dbReference type="ARBA" id="ARBA00066390"/>
    </source>
</evidence>
<keyword evidence="6" id="KW-0493">Microtubule</keyword>
<evidence type="ECO:0000256" key="5">
    <source>
        <dbReference type="ARBA" id="ARBA00022553"/>
    </source>
</evidence>
<proteinExistence type="evidence at transcript level"/>
<evidence type="ECO:0000256" key="9">
    <source>
        <dbReference type="ARBA" id="ARBA00023018"/>
    </source>
</evidence>
<keyword evidence="12 19" id="KW-0505">Motor protein</keyword>
<dbReference type="InterPro" id="IPR022140">
    <property type="entry name" value="Kinesin-like_KIF1-typ"/>
</dbReference>
<comment type="subcellular location">
    <subcellularLocation>
        <location evidence="1">Cytoplasm</location>
        <location evidence="1">Cytoskeleton</location>
    </subcellularLocation>
    <subcellularLocation>
        <location evidence="2">Cytoplasmic vesicle</location>
        <location evidence="2">Secretory vesicle membrane</location>
    </subcellularLocation>
    <subcellularLocation>
        <location evidence="16">Synapse</location>
    </subcellularLocation>
</comment>
<comment type="catalytic activity">
    <reaction evidence="17">
        <text>ATP + H2O + a kinesin associated with a microtubule at position (n) = ADP + phosphate a kinesin associated with a microtubule at position (n+1, toward the plus end).</text>
        <dbReference type="EC" id="5.6.1.3"/>
    </reaction>
</comment>
<dbReference type="GO" id="GO:0005874">
    <property type="term" value="C:microtubule"/>
    <property type="evidence" value="ECO:0007669"/>
    <property type="project" value="UniProtKB-KW"/>
</dbReference>
<dbReference type="SMART" id="SM00129">
    <property type="entry name" value="KISc"/>
    <property type="match status" value="1"/>
</dbReference>
<dbReference type="InterPro" id="IPR049780">
    <property type="entry name" value="PH_KIFIA_KIFIB"/>
</dbReference>
<evidence type="ECO:0000256" key="6">
    <source>
        <dbReference type="ARBA" id="ARBA00022701"/>
    </source>
</evidence>
<keyword evidence="7 19" id="KW-0547">Nucleotide-binding</keyword>
<dbReference type="SUPFAM" id="SSF50729">
    <property type="entry name" value="PH domain-like"/>
    <property type="match status" value="1"/>
</dbReference>
<keyword evidence="5" id="KW-0597">Phosphoprotein</keyword>
<dbReference type="GO" id="GO:0010970">
    <property type="term" value="P:transport along microtubule"/>
    <property type="evidence" value="ECO:0007669"/>
    <property type="project" value="UniProtKB-ARBA"/>
</dbReference>
<dbReference type="CDD" id="cd22705">
    <property type="entry name" value="FHA_KIF1"/>
    <property type="match status" value="1"/>
</dbReference>
<evidence type="ECO:0000256" key="17">
    <source>
        <dbReference type="ARBA" id="ARBA00050273"/>
    </source>
</evidence>
<name>A0A6F9DF93_9ASCI</name>
<dbReference type="GO" id="GO:0030658">
    <property type="term" value="C:transport vesicle membrane"/>
    <property type="evidence" value="ECO:0007669"/>
    <property type="project" value="UniProtKB-SubCell"/>
</dbReference>
<accession>A0A6F9DF93</accession>
<dbReference type="Pfam" id="PF00225">
    <property type="entry name" value="Kinesin"/>
    <property type="match status" value="1"/>
</dbReference>
<keyword evidence="8 19" id="KW-0067">ATP-binding</keyword>
<comment type="similarity">
    <text evidence="19">Belongs to the TRAFAC class myosin-kinesin ATPase superfamily. Kinesin family.</text>
</comment>
<feature type="binding site" evidence="19">
    <location>
        <begin position="95"/>
        <end position="102"/>
    </location>
    <ligand>
        <name>ATP</name>
        <dbReference type="ChEBI" id="CHEBI:30616"/>
    </ligand>
</feature>
<dbReference type="SMART" id="SM00233">
    <property type="entry name" value="PH"/>
    <property type="match status" value="1"/>
</dbReference>
<evidence type="ECO:0000256" key="12">
    <source>
        <dbReference type="ARBA" id="ARBA00023175"/>
    </source>
</evidence>
<dbReference type="EMBL" id="LR786210">
    <property type="protein sequence ID" value="CAB3259092.1"/>
    <property type="molecule type" value="mRNA"/>
</dbReference>
<dbReference type="PANTHER" id="PTHR47117">
    <property type="entry name" value="STAR-RELATED LIPID TRANSFER PROTEIN 9"/>
    <property type="match status" value="1"/>
</dbReference>
<dbReference type="GO" id="GO:0008574">
    <property type="term" value="F:plus-end-directed microtubule motor activity"/>
    <property type="evidence" value="ECO:0007669"/>
    <property type="project" value="UniProtKB-EC"/>
</dbReference>
<evidence type="ECO:0000256" key="16">
    <source>
        <dbReference type="ARBA" id="ARBA00034103"/>
    </source>
</evidence>
<evidence type="ECO:0000256" key="7">
    <source>
        <dbReference type="ARBA" id="ARBA00022741"/>
    </source>
</evidence>
<dbReference type="GO" id="GO:0045202">
    <property type="term" value="C:synapse"/>
    <property type="evidence" value="ECO:0007669"/>
    <property type="project" value="UniProtKB-SubCell"/>
</dbReference>
<dbReference type="GO" id="GO:0005524">
    <property type="term" value="F:ATP binding"/>
    <property type="evidence" value="ECO:0007669"/>
    <property type="project" value="UniProtKB-UniRule"/>
</dbReference>
<dbReference type="Gene3D" id="3.40.850.10">
    <property type="entry name" value="Kinesin motor domain"/>
    <property type="match status" value="1"/>
</dbReference>
<dbReference type="Gene3D" id="2.30.29.30">
    <property type="entry name" value="Pleckstrin-homology domain (PH domain)/Phosphotyrosine-binding domain (PTB)"/>
    <property type="match status" value="1"/>
</dbReference>
<dbReference type="Pfam" id="PF12473">
    <property type="entry name" value="DUF3694"/>
    <property type="match status" value="1"/>
</dbReference>
<dbReference type="CDD" id="cd01365">
    <property type="entry name" value="KISc_KIF1A_KIF1B"/>
    <property type="match status" value="1"/>
</dbReference>
<dbReference type="FunFam" id="2.30.29.30:FF:000023">
    <property type="entry name" value="Kinesin family member 1B"/>
    <property type="match status" value="1"/>
</dbReference>
<dbReference type="Pfam" id="PF12423">
    <property type="entry name" value="KIF1B"/>
    <property type="match status" value="1"/>
</dbReference>
<feature type="domain" description="PH" evidence="22">
    <location>
        <begin position="1720"/>
        <end position="1816"/>
    </location>
</feature>
<keyword evidence="4" id="KW-0963">Cytoplasm</keyword>
<dbReference type="PROSITE" id="PS50003">
    <property type="entry name" value="PH_DOMAIN"/>
    <property type="match status" value="1"/>
</dbReference>
<evidence type="ECO:0000256" key="11">
    <source>
        <dbReference type="ARBA" id="ARBA00023136"/>
    </source>
</evidence>
<evidence type="ECO:0000256" key="19">
    <source>
        <dbReference type="PROSITE-ProRule" id="PRU00283"/>
    </source>
</evidence>
<evidence type="ECO:0000313" key="24">
    <source>
        <dbReference type="EMBL" id="CAB3259092.1"/>
    </source>
</evidence>
<dbReference type="PROSITE" id="PS50067">
    <property type="entry name" value="KINESIN_MOTOR_2"/>
    <property type="match status" value="1"/>
</dbReference>
<dbReference type="InterPro" id="IPR000253">
    <property type="entry name" value="FHA_dom"/>
</dbReference>
<keyword evidence="13" id="KW-0206">Cytoskeleton</keyword>
<gene>
    <name evidence="24" type="primary">Kif1b</name>
</gene>